<evidence type="ECO:0000256" key="3">
    <source>
        <dbReference type="ARBA" id="ARBA00022801"/>
    </source>
</evidence>
<dbReference type="AlphaFoldDB" id="A0A7R9XUH5"/>
<dbReference type="GO" id="GO:0046872">
    <property type="term" value="F:metal ion binding"/>
    <property type="evidence" value="ECO:0007669"/>
    <property type="project" value="UniProtKB-KW"/>
</dbReference>
<evidence type="ECO:0000256" key="5">
    <source>
        <dbReference type="SAM" id="MobiDB-lite"/>
    </source>
</evidence>
<evidence type="ECO:0000313" key="7">
    <source>
        <dbReference type="EMBL" id="CAD8229514.1"/>
    </source>
</evidence>
<evidence type="ECO:0000256" key="1">
    <source>
        <dbReference type="ARBA" id="ARBA00001936"/>
    </source>
</evidence>
<dbReference type="InterPro" id="IPR004097">
    <property type="entry name" value="DHHA2"/>
</dbReference>
<dbReference type="Gene3D" id="3.10.310.20">
    <property type="entry name" value="DHHA2 domain"/>
    <property type="match status" value="1"/>
</dbReference>
<keyword evidence="4" id="KW-0464">Manganese</keyword>
<reference evidence="7" key="1">
    <citation type="submission" date="2021-01" db="EMBL/GenBank/DDBJ databases">
        <authorList>
            <person name="Corre E."/>
            <person name="Pelletier E."/>
            <person name="Niang G."/>
            <person name="Scheremetjew M."/>
            <person name="Finn R."/>
            <person name="Kale V."/>
            <person name="Holt S."/>
            <person name="Cochrane G."/>
            <person name="Meng A."/>
            <person name="Brown T."/>
            <person name="Cohen L."/>
        </authorList>
    </citation>
    <scope>NUCLEOTIDE SEQUENCE</scope>
    <source>
        <strain evidence="7">CCMP1413</strain>
    </source>
</reference>
<keyword evidence="3" id="KW-0378">Hydrolase</keyword>
<dbReference type="SUPFAM" id="SSF64182">
    <property type="entry name" value="DHH phosphoesterases"/>
    <property type="match status" value="1"/>
</dbReference>
<dbReference type="PANTHER" id="PTHR47618:SF1">
    <property type="entry name" value="BIFUNCTIONAL OLIGORIBONUCLEASE AND PAP PHOSPHATASE NRNA"/>
    <property type="match status" value="1"/>
</dbReference>
<dbReference type="GO" id="GO:0005737">
    <property type="term" value="C:cytoplasm"/>
    <property type="evidence" value="ECO:0007669"/>
    <property type="project" value="InterPro"/>
</dbReference>
<evidence type="ECO:0000256" key="4">
    <source>
        <dbReference type="ARBA" id="ARBA00023211"/>
    </source>
</evidence>
<dbReference type="Pfam" id="PF02833">
    <property type="entry name" value="DHHA2"/>
    <property type="match status" value="1"/>
</dbReference>
<dbReference type="InterPro" id="IPR051319">
    <property type="entry name" value="Oligoribo/pAp-PDE_c-di-AMP_PDE"/>
</dbReference>
<evidence type="ECO:0000259" key="6">
    <source>
        <dbReference type="SMART" id="SM01131"/>
    </source>
</evidence>
<feature type="compositionally biased region" description="Basic and acidic residues" evidence="5">
    <location>
        <begin position="20"/>
        <end position="33"/>
    </location>
</feature>
<feature type="region of interest" description="Disordered" evidence="5">
    <location>
        <begin position="1"/>
        <end position="38"/>
    </location>
</feature>
<proteinExistence type="predicted"/>
<dbReference type="InterPro" id="IPR038763">
    <property type="entry name" value="DHH_sf"/>
</dbReference>
<dbReference type="GO" id="GO:0016462">
    <property type="term" value="F:pyrophosphatase activity"/>
    <property type="evidence" value="ECO:0007669"/>
    <property type="project" value="InterPro"/>
</dbReference>
<dbReference type="InterPro" id="IPR038222">
    <property type="entry name" value="DHHA2_dom_sf"/>
</dbReference>
<comment type="cofactor">
    <cofactor evidence="1">
        <name>Mn(2+)</name>
        <dbReference type="ChEBI" id="CHEBI:29035"/>
    </cofactor>
</comment>
<gene>
    <name evidence="7" type="ORF">PCOL08062_LOCUS1015</name>
</gene>
<organism evidence="7">
    <name type="scientific">Prasinoderma coloniale</name>
    <dbReference type="NCBI Taxonomy" id="156133"/>
    <lineage>
        <taxon>Eukaryota</taxon>
        <taxon>Viridiplantae</taxon>
        <taxon>Prasinodermophyta</taxon>
        <taxon>Prasinodermophyceae</taxon>
        <taxon>Prasinodermales</taxon>
        <taxon>Prasinodermaceae</taxon>
        <taxon>Prasinoderma</taxon>
    </lineage>
</organism>
<dbReference type="Pfam" id="PF01368">
    <property type="entry name" value="DHH"/>
    <property type="match status" value="1"/>
</dbReference>
<dbReference type="Gene3D" id="3.90.1640.10">
    <property type="entry name" value="inorganic pyrophosphatase (n-terminal core)"/>
    <property type="match status" value="1"/>
</dbReference>
<protein>
    <recommendedName>
        <fullName evidence="6">DHHA2 domain-containing protein</fullName>
    </recommendedName>
</protein>
<evidence type="ECO:0000256" key="2">
    <source>
        <dbReference type="ARBA" id="ARBA00022723"/>
    </source>
</evidence>
<name>A0A7R9XUH5_9VIRI</name>
<sequence>MPVDMPRGSADHSPGSSDDGGARERERDARHSGLTDAAPSCRQSWGDFQALLSRVAAAKDAGHSGAAHALETDTQAALKKFDKQCTALVEQLRLKVKEPSAAAFFEESYTYDRLRGACFVGHINTDLDSVAGAVGAAELFGGVACRSERELNGEVVYALEEVARLPTPPLFDETPGAGVPRTDGTRAGVCLVDHNEPKQMVASLREDPQRAKRIVGLIDHHALAEGFSSAGPLVIDVRPWGSMSSIVAHLYVRLSAKMRPEVARLLMCAILSDTLNLQSVTTTDADRFAVALLAKQGGVESPDKVARQMFRCKTRWIVSLGPYAMVRGDQKDFAVDGWKFGISVLEVTDTAPVLAIADKLLLELRILKKEKGGGDVAKQLDFAFLFVVDVVNQCSKLLVCGGREYALASTAFAGCAFQCAKEGMKAPGTTVDANQTLCDVGPLVSRKAQFVPAFSHVLAAGFKCHRTRVTDPAYAQGRAGAALDAVLAAGEAKVRMTTGGEGPSRKMSSALLALYDQSTPAAKPT</sequence>
<dbReference type="EMBL" id="HBDZ01001280">
    <property type="protein sequence ID" value="CAD8229514.1"/>
    <property type="molecule type" value="Transcribed_RNA"/>
</dbReference>
<dbReference type="SMART" id="SM01131">
    <property type="entry name" value="DHHA2"/>
    <property type="match status" value="1"/>
</dbReference>
<dbReference type="InterPro" id="IPR001667">
    <property type="entry name" value="DDH_dom"/>
</dbReference>
<dbReference type="PANTHER" id="PTHR47618">
    <property type="entry name" value="BIFUNCTIONAL OLIGORIBONUCLEASE AND PAP PHOSPHATASE NRNA"/>
    <property type="match status" value="1"/>
</dbReference>
<feature type="domain" description="DHHA2" evidence="6">
    <location>
        <begin position="306"/>
        <end position="458"/>
    </location>
</feature>
<keyword evidence="2" id="KW-0479">Metal-binding</keyword>
<accession>A0A7R9XUH5</accession>